<dbReference type="SUPFAM" id="SSF52091">
    <property type="entry name" value="SpoIIaa-like"/>
    <property type="match status" value="1"/>
</dbReference>
<dbReference type="PROSITE" id="PS50801">
    <property type="entry name" value="STAS"/>
    <property type="match status" value="1"/>
</dbReference>
<dbReference type="InterPro" id="IPR058548">
    <property type="entry name" value="MlaB-like_STAS"/>
</dbReference>
<name>B8JCH3_ANAD2</name>
<dbReference type="AlphaFoldDB" id="B8JCH3"/>
<gene>
    <name evidence="2" type="ordered locus">A2cp1_2576</name>
</gene>
<keyword evidence="3" id="KW-1185">Reference proteome</keyword>
<dbReference type="HOGENOM" id="CLU_2340683_0_0_7"/>
<dbReference type="EMBL" id="CP001359">
    <property type="protein sequence ID" value="ACL65913.1"/>
    <property type="molecule type" value="Genomic_DNA"/>
</dbReference>
<accession>B8JCH3</accession>
<protein>
    <submittedName>
        <fullName evidence="2">Anti-sigma-factor antagonist</fullName>
    </submittedName>
</protein>
<dbReference type="InterPro" id="IPR036513">
    <property type="entry name" value="STAS_dom_sf"/>
</dbReference>
<evidence type="ECO:0000313" key="2">
    <source>
        <dbReference type="EMBL" id="ACL65913.1"/>
    </source>
</evidence>
<dbReference type="PANTHER" id="PTHR35849:SF2">
    <property type="entry name" value="BLR2341 PROTEIN"/>
    <property type="match status" value="1"/>
</dbReference>
<sequence>MRIELPEDLTIARAEALRALLLEALDRGEDLALGAGAVASADAAGLQVLCAAARTAAARGVRLGLEARSGALAAAVARSGLDRAPEGSWLDVEDRDG</sequence>
<reference evidence="2" key="1">
    <citation type="submission" date="2009-01" db="EMBL/GenBank/DDBJ databases">
        <title>Complete sequence of Anaeromyxobacter dehalogenans 2CP-1.</title>
        <authorList>
            <consortium name="US DOE Joint Genome Institute"/>
            <person name="Lucas S."/>
            <person name="Copeland A."/>
            <person name="Lapidus A."/>
            <person name="Glavina del Rio T."/>
            <person name="Dalin E."/>
            <person name="Tice H."/>
            <person name="Bruce D."/>
            <person name="Goodwin L."/>
            <person name="Pitluck S."/>
            <person name="Saunders E."/>
            <person name="Brettin T."/>
            <person name="Detter J.C."/>
            <person name="Han C."/>
            <person name="Larimer F."/>
            <person name="Land M."/>
            <person name="Hauser L."/>
            <person name="Kyrpides N."/>
            <person name="Ovchinnikova G."/>
            <person name="Beliaev A.S."/>
            <person name="Richardson P."/>
        </authorList>
    </citation>
    <scope>NUCLEOTIDE SEQUENCE</scope>
    <source>
        <strain evidence="2">2CP-1</strain>
    </source>
</reference>
<dbReference type="Proteomes" id="UP000007089">
    <property type="component" value="Chromosome"/>
</dbReference>
<evidence type="ECO:0000313" key="3">
    <source>
        <dbReference type="Proteomes" id="UP000007089"/>
    </source>
</evidence>
<organism evidence="2 3">
    <name type="scientific">Anaeromyxobacter dehalogenans (strain ATCC BAA-258 / DSM 21875 / 2CP-1)</name>
    <dbReference type="NCBI Taxonomy" id="455488"/>
    <lineage>
        <taxon>Bacteria</taxon>
        <taxon>Pseudomonadati</taxon>
        <taxon>Myxococcota</taxon>
        <taxon>Myxococcia</taxon>
        <taxon>Myxococcales</taxon>
        <taxon>Cystobacterineae</taxon>
        <taxon>Anaeromyxobacteraceae</taxon>
        <taxon>Anaeromyxobacter</taxon>
    </lineage>
</organism>
<dbReference type="KEGG" id="acp:A2cp1_2576"/>
<evidence type="ECO:0000259" key="1">
    <source>
        <dbReference type="PROSITE" id="PS50801"/>
    </source>
</evidence>
<dbReference type="RefSeq" id="WP_012633701.1">
    <property type="nucleotide sequence ID" value="NC_011891.1"/>
</dbReference>
<dbReference type="Gene3D" id="3.30.750.24">
    <property type="entry name" value="STAS domain"/>
    <property type="match status" value="1"/>
</dbReference>
<dbReference type="Pfam" id="PF13466">
    <property type="entry name" value="STAS_2"/>
    <property type="match status" value="1"/>
</dbReference>
<proteinExistence type="predicted"/>
<dbReference type="InterPro" id="IPR002645">
    <property type="entry name" value="STAS_dom"/>
</dbReference>
<feature type="domain" description="STAS" evidence="1">
    <location>
        <begin position="1"/>
        <end position="97"/>
    </location>
</feature>
<dbReference type="InterPro" id="IPR052746">
    <property type="entry name" value="MlaB_ABC_Transporter"/>
</dbReference>
<dbReference type="PANTHER" id="PTHR35849">
    <property type="entry name" value="BLR2341 PROTEIN"/>
    <property type="match status" value="1"/>
</dbReference>